<dbReference type="EMBL" id="CP006568">
    <property type="protein sequence ID" value="AHF74637.1"/>
    <property type="molecule type" value="Genomic_DNA"/>
</dbReference>
<protein>
    <submittedName>
        <fullName evidence="1">Putative phage protein</fullName>
    </submittedName>
</protein>
<proteinExistence type="predicted"/>
<dbReference type="AlphaFoldDB" id="W0HQ53"/>
<accession>W0HQ53</accession>
<dbReference type="Proteomes" id="UP000019025">
    <property type="component" value="Chromosome"/>
</dbReference>
<evidence type="ECO:0000313" key="1">
    <source>
        <dbReference type="EMBL" id="AHF74637.1"/>
    </source>
</evidence>
<dbReference type="PATRIC" id="fig|2342.5.peg.3514"/>
<reference evidence="1 2" key="1">
    <citation type="journal article" date="2014" name="Genome Biol. Evol.">
        <title>Genome degeneration and adaptation in a nascent stage of symbiosis.</title>
        <authorList>
            <person name="Oakeson K.F."/>
            <person name="Gil R."/>
            <person name="Clayton A.L."/>
            <person name="Dunn D.M."/>
            <person name="von Niederhausern A.C."/>
            <person name="Hamil C."/>
            <person name="Aoyagi A."/>
            <person name="Duval B."/>
            <person name="Baca A."/>
            <person name="Silva F.J."/>
            <person name="Vallier A."/>
            <person name="Jackson D.G."/>
            <person name="Latorre A."/>
            <person name="Weiss R.B."/>
            <person name="Heddi A."/>
            <person name="Moya A."/>
            <person name="Dale C."/>
        </authorList>
    </citation>
    <scope>NUCLEOTIDE SEQUENCE [LARGE SCALE GENOMIC DNA]</scope>
    <source>
        <strain evidence="2">none</strain>
    </source>
</reference>
<organism evidence="1 2">
    <name type="scientific">Candidatus Sodalis pierantonii str. SOPE</name>
    <dbReference type="NCBI Taxonomy" id="2342"/>
    <lineage>
        <taxon>Bacteria</taxon>
        <taxon>Pseudomonadati</taxon>
        <taxon>Pseudomonadota</taxon>
        <taxon>Gammaproteobacteria</taxon>
        <taxon>Enterobacterales</taxon>
        <taxon>Bruguierivoracaceae</taxon>
        <taxon>Sodalis</taxon>
    </lineage>
</organism>
<gene>
    <name evidence="1" type="ORF">SOPEG_3237</name>
</gene>
<dbReference type="STRING" id="2342.SOPEG_3237"/>
<dbReference type="KEGG" id="pes:SOPEG_3237"/>
<dbReference type="HOGENOM" id="CLU_074564_0_0_6"/>
<name>W0HQ53_9GAMM</name>
<keyword evidence="2" id="KW-1185">Reference proteome</keyword>
<dbReference type="eggNOG" id="ENOG5030A6T">
    <property type="taxonomic scope" value="Bacteria"/>
</dbReference>
<evidence type="ECO:0000313" key="2">
    <source>
        <dbReference type="Proteomes" id="UP000019025"/>
    </source>
</evidence>
<sequence length="236" mass="24865">MWRKSTLRLTDSLPPLTCTVLPVHPWTPGVGRKAATGSYLSPQNAAHWLAQKLSGTGRNLRVMVVMLCATSQPEFMSLLAAFSAVLPLPVLGQVSRMAQTAATQAITRMQLPPKASGGLPAPQPLSADTLRLAQRAKIMAEAKAEAASGANVAQLQAHLTALSDARQSAHEAIGQALGDLSQKSVNAWVFTGEGLAANMQKEVPQPDAVMTLATLFAGEEVSALEAMVHDNHHIGP</sequence>